<dbReference type="InterPro" id="IPR045861">
    <property type="entry name" value="CorA_cytoplasmic_dom"/>
</dbReference>
<dbReference type="GO" id="GO:0046873">
    <property type="term" value="F:metal ion transmembrane transporter activity"/>
    <property type="evidence" value="ECO:0007669"/>
    <property type="project" value="InterPro"/>
</dbReference>
<gene>
    <name evidence="7" type="ORF">F0161_02455</name>
</gene>
<name>A0A5P1WZ43_9LACO</name>
<dbReference type="RefSeq" id="WP_150203578.1">
    <property type="nucleotide sequence ID" value="NZ_CP043939.1"/>
</dbReference>
<evidence type="ECO:0000256" key="2">
    <source>
        <dbReference type="ARBA" id="ARBA00009765"/>
    </source>
</evidence>
<protein>
    <submittedName>
        <fullName evidence="7">Magnesium transporter CorA family protein</fullName>
    </submittedName>
</protein>
<dbReference type="Gene3D" id="3.30.460.20">
    <property type="entry name" value="CorA soluble domain-like"/>
    <property type="match status" value="1"/>
</dbReference>
<dbReference type="PANTHER" id="PTHR47891:SF1">
    <property type="entry name" value="CORA-MAGNESIUM AND COBALT TRANSPORTER"/>
    <property type="match status" value="1"/>
</dbReference>
<keyword evidence="4 6" id="KW-1133">Transmembrane helix</keyword>
<evidence type="ECO:0000313" key="7">
    <source>
        <dbReference type="EMBL" id="QER66846.1"/>
    </source>
</evidence>
<dbReference type="SUPFAM" id="SSF143865">
    <property type="entry name" value="CorA soluble domain-like"/>
    <property type="match status" value="1"/>
</dbReference>
<keyword evidence="8" id="KW-1185">Reference proteome</keyword>
<dbReference type="CDD" id="cd12827">
    <property type="entry name" value="EcCorA_ZntB-like_u2"/>
    <property type="match status" value="1"/>
</dbReference>
<dbReference type="KEGG" id="lnn:F0161_02455"/>
<dbReference type="SUPFAM" id="SSF144083">
    <property type="entry name" value="Magnesium transport protein CorA, transmembrane region"/>
    <property type="match status" value="1"/>
</dbReference>
<proteinExistence type="inferred from homology"/>
<keyword evidence="3 6" id="KW-0812">Transmembrane</keyword>
<reference evidence="7 8" key="1">
    <citation type="submission" date="2019-09" db="EMBL/GenBank/DDBJ databases">
        <title>Complete Genome Sequence of Lactobacillus nenjiangensis SH-Y15, isolated from sauerkraut.</title>
        <authorList>
            <person name="Yang H."/>
        </authorList>
    </citation>
    <scope>NUCLEOTIDE SEQUENCE [LARGE SCALE GENOMIC DNA]</scope>
    <source>
        <strain evidence="7 8">SH-Y15</strain>
    </source>
</reference>
<accession>A0A5P1WZ43</accession>
<dbReference type="InterPro" id="IPR002523">
    <property type="entry name" value="MgTranspt_CorA/ZnTranspt_ZntB"/>
</dbReference>
<comment type="subcellular location">
    <subcellularLocation>
        <location evidence="1">Membrane</location>
        <topology evidence="1">Multi-pass membrane protein</topology>
    </subcellularLocation>
</comment>
<evidence type="ECO:0000256" key="5">
    <source>
        <dbReference type="ARBA" id="ARBA00023136"/>
    </source>
</evidence>
<dbReference type="OrthoDB" id="9803416at2"/>
<comment type="similarity">
    <text evidence="2">Belongs to the CorA metal ion transporter (MIT) (TC 1.A.35) family.</text>
</comment>
<dbReference type="InterPro" id="IPR045863">
    <property type="entry name" value="CorA_TM1_TM2"/>
</dbReference>
<dbReference type="AlphaFoldDB" id="A0A5P1WZ43"/>
<evidence type="ECO:0000256" key="1">
    <source>
        <dbReference type="ARBA" id="ARBA00004141"/>
    </source>
</evidence>
<dbReference type="PANTHER" id="PTHR47891">
    <property type="entry name" value="TRANSPORTER-RELATED"/>
    <property type="match status" value="1"/>
</dbReference>
<evidence type="ECO:0000256" key="3">
    <source>
        <dbReference type="ARBA" id="ARBA00022692"/>
    </source>
</evidence>
<sequence>MLTTQALNDEFTWINVLSPSEAEISTLINEYGVTSEMLGYVLDPDERARVEVDPNSNITLIIFDVYYEGDEENEAQTVPVGIMLTKGTLISFTGDHTKFVREMFEGQLKKLGPNPAIDNQFSLVLPLLYRLSVAYFKPIRLADRKRQQIQADLRVKTNRKAINEFMIIETGLVYILTSVKGNVSLLNELKRHSTDLTPAQGEMLNDVIVEAQQGLEMATMTSDMTARVSSSYSKVLDMELNNTMRFLTIYSIVLTIPAIVFGFFGQNVHVPFEKSPIGWELTLLIMVVLCVAAGWMLMHNDWWEKK</sequence>
<feature type="transmembrane region" description="Helical" evidence="6">
    <location>
        <begin position="277"/>
        <end position="298"/>
    </location>
</feature>
<keyword evidence="5 6" id="KW-0472">Membrane</keyword>
<dbReference type="EMBL" id="CP043939">
    <property type="protein sequence ID" value="QER66846.1"/>
    <property type="molecule type" value="Genomic_DNA"/>
</dbReference>
<dbReference type="Pfam" id="PF01544">
    <property type="entry name" value="CorA"/>
    <property type="match status" value="1"/>
</dbReference>
<evidence type="ECO:0000256" key="6">
    <source>
        <dbReference type="SAM" id="Phobius"/>
    </source>
</evidence>
<evidence type="ECO:0000313" key="8">
    <source>
        <dbReference type="Proteomes" id="UP000325295"/>
    </source>
</evidence>
<dbReference type="Gene3D" id="1.20.58.340">
    <property type="entry name" value="Magnesium transport protein CorA, transmembrane region"/>
    <property type="match status" value="2"/>
</dbReference>
<evidence type="ECO:0000256" key="4">
    <source>
        <dbReference type="ARBA" id="ARBA00022989"/>
    </source>
</evidence>
<organism evidence="7 8">
    <name type="scientific">Paucilactobacillus nenjiangensis</name>
    <dbReference type="NCBI Taxonomy" id="1296540"/>
    <lineage>
        <taxon>Bacteria</taxon>
        <taxon>Bacillati</taxon>
        <taxon>Bacillota</taxon>
        <taxon>Bacilli</taxon>
        <taxon>Lactobacillales</taxon>
        <taxon>Lactobacillaceae</taxon>
        <taxon>Paucilactobacillus</taxon>
    </lineage>
</organism>
<feature type="transmembrane region" description="Helical" evidence="6">
    <location>
        <begin position="246"/>
        <end position="265"/>
    </location>
</feature>
<dbReference type="InterPro" id="IPR047199">
    <property type="entry name" value="CorA-like"/>
</dbReference>
<dbReference type="Proteomes" id="UP000325295">
    <property type="component" value="Chromosome"/>
</dbReference>
<dbReference type="GO" id="GO:0016020">
    <property type="term" value="C:membrane"/>
    <property type="evidence" value="ECO:0007669"/>
    <property type="project" value="UniProtKB-SubCell"/>
</dbReference>